<dbReference type="Gene3D" id="3.40.50.300">
    <property type="entry name" value="P-loop containing nucleotide triphosphate hydrolases"/>
    <property type="match status" value="1"/>
</dbReference>
<dbReference type="InterPro" id="IPR027417">
    <property type="entry name" value="P-loop_NTPase"/>
</dbReference>
<dbReference type="AlphaFoldDB" id="A0A6C0DN73"/>
<sequence length="874" mass="102605">MTSQEKLKTFISKHKTEKGKAYTNTSIGNPKTSLFISNEEYDEFLNLYSVAITNGVSLHLTEKPIEPSPLRVDLDFRFPMPMNENGSPNLHRIYKDTDIDRIIDNYFKIINTYLDVSEDKNVAYVMEKPYPTEFRNKIKDGIHIIFPHIIIDNNTQHFIRKRILDIAQKVFSDLFLCNEYEDVIDKAIINANCWQMYGSKKPECEAYRVSKIYNYRDNNITIDEYMPNASDEIGYIKLFSMRNNNLLKTEIKIEYIGEIEEYIRHILPAIDKKFKDKLENNILLKKEFNNIRNQATEDDYILARELVAECLSTSRAERYDDWIQLGWVLRNIDYRLLNQWIDFSKIASNYVEGECQNLWDRMRKDNLGMGTLRWWAKTDNEARYKDIIDNSILPLIDMAIGSEGAHYDVAKLVQMMYKGEYKAVNKETWYKYDKDVHCWIRTREGLNLRKTLSEEVCRKFLDRAIFYNSNSSNNSIDPAQQSIYSKRGGDAIKIAQKLKTASYKDSIMKECKCLFIDEKFEEILDCRSHLIGFKNGVYDMKMHIFRDGMPDDHISLSTNKMYYPFNKNLPEIKEITEFFEKVFTNINLRNYVLDILACIIDGSIAQERFYIFTGQGSNGKSRLLDLIQKSVGDYYATLPIALLTQKRAASNSAQSEIERTKGRRFAVLQEPNDNDKINVGYMKELSGNDRILTRSLYKEPYEFKPQFKMILACNELPEIPSQDGGVWRRLRVIEFSSRFCENPDPEKKNEFMMDLELSEKFEQYSDYFLSMLIDRHKNINPNKITEPREVINATQKYKDNNDIIGQYLNDKISYSEDNKEKLGINDIYNDFRIWVNENIPKGKKCPDRIQLRSYIEKTYGPYGVGWKGLKIKTG</sequence>
<evidence type="ECO:0000259" key="4">
    <source>
        <dbReference type="PROSITE" id="PS51206"/>
    </source>
</evidence>
<dbReference type="InterPro" id="IPR051620">
    <property type="entry name" value="ORF904-like_C"/>
</dbReference>
<dbReference type="InterPro" id="IPR014819">
    <property type="entry name" value="PriCT_2"/>
</dbReference>
<protein>
    <recommendedName>
        <fullName evidence="4">SF3 helicase domain-containing protein</fullName>
    </recommendedName>
</protein>
<dbReference type="Pfam" id="PF19263">
    <property type="entry name" value="DUF5906"/>
    <property type="match status" value="1"/>
</dbReference>
<dbReference type="InterPro" id="IPR014818">
    <property type="entry name" value="Phage/plasmid_primase_P4_C"/>
</dbReference>
<dbReference type="Pfam" id="PF23162">
    <property type="entry name" value="AEP_C962R"/>
    <property type="match status" value="1"/>
</dbReference>
<dbReference type="InterPro" id="IPR045455">
    <property type="entry name" value="NrS-1_pol-like_helicase"/>
</dbReference>
<dbReference type="GO" id="GO:0016817">
    <property type="term" value="F:hydrolase activity, acting on acid anhydrides"/>
    <property type="evidence" value="ECO:0007669"/>
    <property type="project" value="InterPro"/>
</dbReference>
<reference evidence="5" key="1">
    <citation type="journal article" date="2020" name="Nature">
        <title>Giant virus diversity and host interactions through global metagenomics.</title>
        <authorList>
            <person name="Schulz F."/>
            <person name="Roux S."/>
            <person name="Paez-Espino D."/>
            <person name="Jungbluth S."/>
            <person name="Walsh D.A."/>
            <person name="Denef V.J."/>
            <person name="McMahon K.D."/>
            <person name="Konstantinidis K.T."/>
            <person name="Eloe-Fadrosh E.A."/>
            <person name="Kyrpides N.C."/>
            <person name="Woyke T."/>
        </authorList>
    </citation>
    <scope>NUCLEOTIDE SEQUENCE</scope>
    <source>
        <strain evidence="5">GVMAG-M-3300023174-30</strain>
    </source>
</reference>
<keyword evidence="1" id="KW-0547">Nucleotide-binding</keyword>
<dbReference type="InterPro" id="IPR014015">
    <property type="entry name" value="Helicase_SF3_DNA-vir"/>
</dbReference>
<keyword evidence="2" id="KW-0378">Hydrolase</keyword>
<evidence type="ECO:0000256" key="3">
    <source>
        <dbReference type="ARBA" id="ARBA00022840"/>
    </source>
</evidence>
<dbReference type="PANTHER" id="PTHR35372">
    <property type="entry name" value="ATP BINDING PROTEIN-RELATED"/>
    <property type="match status" value="1"/>
</dbReference>
<dbReference type="Pfam" id="PF08707">
    <property type="entry name" value="PriCT_2"/>
    <property type="match status" value="1"/>
</dbReference>
<feature type="domain" description="SF3 helicase" evidence="4">
    <location>
        <begin position="587"/>
        <end position="748"/>
    </location>
</feature>
<accession>A0A6C0DN73</accession>
<dbReference type="NCBIfam" id="TIGR01613">
    <property type="entry name" value="primase_Cterm"/>
    <property type="match status" value="1"/>
</dbReference>
<dbReference type="SUPFAM" id="SSF52540">
    <property type="entry name" value="P-loop containing nucleoside triphosphate hydrolases"/>
    <property type="match status" value="1"/>
</dbReference>
<keyword evidence="3" id="KW-0067">ATP-binding</keyword>
<evidence type="ECO:0000256" key="1">
    <source>
        <dbReference type="ARBA" id="ARBA00022741"/>
    </source>
</evidence>
<dbReference type="InterPro" id="IPR006500">
    <property type="entry name" value="Helicase_put_C_phage/plasmid"/>
</dbReference>
<dbReference type="GO" id="GO:0005524">
    <property type="term" value="F:ATP binding"/>
    <property type="evidence" value="ECO:0007669"/>
    <property type="project" value="UniProtKB-KW"/>
</dbReference>
<dbReference type="EMBL" id="MN739644">
    <property type="protein sequence ID" value="QHT17782.1"/>
    <property type="molecule type" value="Genomic_DNA"/>
</dbReference>
<organism evidence="5">
    <name type="scientific">viral metagenome</name>
    <dbReference type="NCBI Taxonomy" id="1070528"/>
    <lineage>
        <taxon>unclassified sequences</taxon>
        <taxon>metagenomes</taxon>
        <taxon>organismal metagenomes</taxon>
    </lineage>
</organism>
<evidence type="ECO:0000313" key="5">
    <source>
        <dbReference type="EMBL" id="QHT17782.1"/>
    </source>
</evidence>
<dbReference type="PANTHER" id="PTHR35372:SF2">
    <property type="entry name" value="SF3 HELICASE DOMAIN-CONTAINING PROTEIN"/>
    <property type="match status" value="1"/>
</dbReference>
<dbReference type="PROSITE" id="PS51206">
    <property type="entry name" value="SF3_HELICASE_1"/>
    <property type="match status" value="1"/>
</dbReference>
<evidence type="ECO:0000256" key="2">
    <source>
        <dbReference type="ARBA" id="ARBA00022801"/>
    </source>
</evidence>
<proteinExistence type="predicted"/>
<dbReference type="Pfam" id="PF08706">
    <property type="entry name" value="D5_N"/>
    <property type="match status" value="1"/>
</dbReference>
<dbReference type="InterPro" id="IPR056443">
    <property type="entry name" value="AEP_C962R"/>
</dbReference>
<name>A0A6C0DN73_9ZZZZ</name>